<reference evidence="3 4" key="1">
    <citation type="journal article" date="2021" name="Elife">
        <title>Chloroplast acquisition without the gene transfer in kleptoplastic sea slugs, Plakobranchus ocellatus.</title>
        <authorList>
            <person name="Maeda T."/>
            <person name="Takahashi S."/>
            <person name="Yoshida T."/>
            <person name="Shimamura S."/>
            <person name="Takaki Y."/>
            <person name="Nagai Y."/>
            <person name="Toyoda A."/>
            <person name="Suzuki Y."/>
            <person name="Arimoto A."/>
            <person name="Ishii H."/>
            <person name="Satoh N."/>
            <person name="Nishiyama T."/>
            <person name="Hasebe M."/>
            <person name="Maruyama T."/>
            <person name="Minagawa J."/>
            <person name="Obokata J."/>
            <person name="Shigenobu S."/>
        </authorList>
    </citation>
    <scope>NUCLEOTIDE SEQUENCE [LARGE SCALE GENOMIC DNA]</scope>
</reference>
<evidence type="ECO:0000313" key="4">
    <source>
        <dbReference type="Proteomes" id="UP000762676"/>
    </source>
</evidence>
<dbReference type="Proteomes" id="UP000762676">
    <property type="component" value="Unassembled WGS sequence"/>
</dbReference>
<dbReference type="GO" id="GO:0080008">
    <property type="term" value="C:Cul4-RING E3 ubiquitin ligase complex"/>
    <property type="evidence" value="ECO:0007669"/>
    <property type="project" value="TreeGrafter"/>
</dbReference>
<keyword evidence="4" id="KW-1185">Reference proteome</keyword>
<comment type="caution">
    <text evidence="3">The sequence shown here is derived from an EMBL/GenBank/DDBJ whole genome shotgun (WGS) entry which is preliminary data.</text>
</comment>
<dbReference type="EMBL" id="BMAT01002305">
    <property type="protein sequence ID" value="GFS04406.1"/>
    <property type="molecule type" value="Genomic_DNA"/>
</dbReference>
<dbReference type="PANTHER" id="PTHR19860">
    <property type="entry name" value="DDB1- AND CUL4-ASSOCIATED FACTOR 12-RELATED"/>
    <property type="match status" value="1"/>
</dbReference>
<keyword evidence="1" id="KW-0677">Repeat</keyword>
<organism evidence="3 4">
    <name type="scientific">Elysia marginata</name>
    <dbReference type="NCBI Taxonomy" id="1093978"/>
    <lineage>
        <taxon>Eukaryota</taxon>
        <taxon>Metazoa</taxon>
        <taxon>Spiralia</taxon>
        <taxon>Lophotrochozoa</taxon>
        <taxon>Mollusca</taxon>
        <taxon>Gastropoda</taxon>
        <taxon>Heterobranchia</taxon>
        <taxon>Euthyneura</taxon>
        <taxon>Panpulmonata</taxon>
        <taxon>Sacoglossa</taxon>
        <taxon>Placobranchoidea</taxon>
        <taxon>Plakobranchidae</taxon>
        <taxon>Elysia</taxon>
    </lineage>
</organism>
<evidence type="ECO:0000313" key="3">
    <source>
        <dbReference type="EMBL" id="GFS04406.1"/>
    </source>
</evidence>
<dbReference type="InterPro" id="IPR056884">
    <property type="entry name" value="NPHP3-like_N"/>
</dbReference>
<protein>
    <submittedName>
        <fullName evidence="3">Telomerase protein component 1-like</fullName>
    </submittedName>
</protein>
<dbReference type="Gene3D" id="3.40.50.300">
    <property type="entry name" value="P-loop containing nucleotide triphosphate hydrolases"/>
    <property type="match status" value="1"/>
</dbReference>
<accession>A0AAV4I5S4</accession>
<dbReference type="AlphaFoldDB" id="A0AAV4I5S4"/>
<evidence type="ECO:0000259" key="2">
    <source>
        <dbReference type="Pfam" id="PF24883"/>
    </source>
</evidence>
<dbReference type="SUPFAM" id="SSF52540">
    <property type="entry name" value="P-loop containing nucleoside triphosphate hydrolases"/>
    <property type="match status" value="1"/>
</dbReference>
<name>A0AAV4I5S4_9GAST</name>
<gene>
    <name evidence="3" type="ORF">ElyMa_001175200</name>
</gene>
<sequence>MYRAFIKKGVKSEQQNDIDLEACKEKDSTVDESVSNEVKRLWELTESQCIKRTCQGEKCPQFDLLTDLGWDVVRVFVSSTFNDFFNEREVLVKKVFPELREWCHERGLKFVECDLRWGIPKDTPTGDTILVCLDEIQCCRDKNRGMPFFIGLIGERLCGAFLNFLYSCFFLKREQNTNAAFFLRDESIAKSVPETFKQRFMESEQLPKHHLQVMKQKLKERFLDQVYPYTCKVDGISTETGREQVKITELDDFAEKVLKFLKNAIERTYPDTNRNPDLVQSSSDFDKRMQRLFVMDNAQRLIGRRSELDVLRDFVDSGYSNDLEMTGKAEDWDLQEDDSKVCVVEGQSGQGKSALLSYFVENCLKENRNIFYHMVGSTPSSISVEVLLQSLLKALVPTTGDEESEANESNKESHNVAHFQKLLCKALSSFRKMQDKTLVICIDALDQLEGNSALDHLSWLPPTFPHNVRCIVSTSLHRPTASRLFEYPVLKLDLDPLPEQHLQQIMTTYLGNFCKKLEPGQVEKIIKDTTADSPLWVMLMAEELRVFGDFRLMADRIESFPHSLDEFLVQVLGRLIQEDNEQGLIKKVLCLVACSRSGGLPSQSLLRLCGDLQTEEELPLMYWAQARRTLKPYLRVSMVVDDTVTFAHQAVFKAVNSLLLSTEALRKDWYIQLADYYQQCCSEPRVKVYNLPYYLQRTNLKKRLVDFVTKDKDAYKLIPPWHRSHLLEAARCHGLADAVMPNTAPVLMCHSCATFSHFHPSCTWPTRDCCMLCSNYCGGGLKGVPARACARHAGARGPQKYKCLKCNAVVQEKPIGLSGPVVPTFAKLCSHCGFGNNGKRCAHLTCY</sequence>
<dbReference type="Pfam" id="PF24883">
    <property type="entry name" value="NPHP3_N"/>
    <property type="match status" value="1"/>
</dbReference>
<dbReference type="InterPro" id="IPR027417">
    <property type="entry name" value="P-loop_NTPase"/>
</dbReference>
<evidence type="ECO:0000256" key="1">
    <source>
        <dbReference type="ARBA" id="ARBA00022737"/>
    </source>
</evidence>
<proteinExistence type="predicted"/>
<dbReference type="PANTHER" id="PTHR19860:SF42">
    <property type="entry name" value="RING-TYPE DOMAIN-CONTAINING PROTEIN"/>
    <property type="match status" value="1"/>
</dbReference>
<feature type="domain" description="Nephrocystin 3-like N-terminal" evidence="2">
    <location>
        <begin position="329"/>
        <end position="456"/>
    </location>
</feature>
<dbReference type="InterPro" id="IPR051191">
    <property type="entry name" value="DCAF12"/>
</dbReference>